<dbReference type="Proteomes" id="UP000320672">
    <property type="component" value="Chromosome"/>
</dbReference>
<sequence length="278" mass="30056">MAGEGGRLATWLAGRFVLRPTSHAIDSGAQVRFQLPAGKSSKSIEAFAHVDPQRIAEGLFPDLLVLKLPGTGGRAERSPALPSAVRFSGTSEVWTWNPPGYGGSSGKASLKKLPVASLAFFDAVTKMRRGEKTRVVLMGNSLGCAVAMWLAANREVDGLVLRNPPPLSATILNVATRQRSRLYQSLIRLPARWVGRGIPAALDILQTAPKCTAPALFVQCSGDSLVPPELQAKVRQAYAGPHRLVVWEGLEHHEVPEEKDAGEYYAELEWIFGTQEGK</sequence>
<name>A0A517MNM8_9BACT</name>
<feature type="domain" description="AB hydrolase-1" evidence="1">
    <location>
        <begin position="92"/>
        <end position="186"/>
    </location>
</feature>
<dbReference type="EMBL" id="CP036262">
    <property type="protein sequence ID" value="QDS96387.1"/>
    <property type="molecule type" value="Genomic_DNA"/>
</dbReference>
<reference evidence="2 3" key="1">
    <citation type="submission" date="2019-02" db="EMBL/GenBank/DDBJ databases">
        <title>Deep-cultivation of Planctomycetes and their phenomic and genomic characterization uncovers novel biology.</title>
        <authorList>
            <person name="Wiegand S."/>
            <person name="Jogler M."/>
            <person name="Boedeker C."/>
            <person name="Pinto D."/>
            <person name="Vollmers J."/>
            <person name="Rivas-Marin E."/>
            <person name="Kohn T."/>
            <person name="Peeters S.H."/>
            <person name="Heuer A."/>
            <person name="Rast P."/>
            <person name="Oberbeckmann S."/>
            <person name="Bunk B."/>
            <person name="Jeske O."/>
            <person name="Meyerdierks A."/>
            <person name="Storesund J.E."/>
            <person name="Kallscheuer N."/>
            <person name="Luecker S."/>
            <person name="Lage O.M."/>
            <person name="Pohl T."/>
            <person name="Merkel B.J."/>
            <person name="Hornburger P."/>
            <person name="Mueller R.-W."/>
            <person name="Bruemmer F."/>
            <person name="Labrenz M."/>
            <person name="Spormann A.M."/>
            <person name="Op den Camp H."/>
            <person name="Overmann J."/>
            <person name="Amann R."/>
            <person name="Jetten M.S.M."/>
            <person name="Mascher T."/>
            <person name="Medema M.H."/>
            <person name="Devos D.P."/>
            <person name="Kaster A.-K."/>
            <person name="Ovreas L."/>
            <person name="Rohde M."/>
            <person name="Galperin M.Y."/>
            <person name="Jogler C."/>
        </authorList>
    </citation>
    <scope>NUCLEOTIDE SEQUENCE [LARGE SCALE GENOMIC DNA]</scope>
    <source>
        <strain evidence="2 3">FF011L</strain>
    </source>
</reference>
<evidence type="ECO:0000259" key="1">
    <source>
        <dbReference type="Pfam" id="PF00561"/>
    </source>
</evidence>
<evidence type="ECO:0000313" key="3">
    <source>
        <dbReference type="Proteomes" id="UP000320672"/>
    </source>
</evidence>
<evidence type="ECO:0000313" key="2">
    <source>
        <dbReference type="EMBL" id="QDS96387.1"/>
    </source>
</evidence>
<dbReference type="Gene3D" id="3.40.50.1820">
    <property type="entry name" value="alpha/beta hydrolase"/>
    <property type="match status" value="1"/>
</dbReference>
<dbReference type="InterPro" id="IPR029058">
    <property type="entry name" value="AB_hydrolase_fold"/>
</dbReference>
<dbReference type="GO" id="GO:0016787">
    <property type="term" value="F:hydrolase activity"/>
    <property type="evidence" value="ECO:0007669"/>
    <property type="project" value="UniProtKB-KW"/>
</dbReference>
<dbReference type="Pfam" id="PF00561">
    <property type="entry name" value="Abhydrolase_1"/>
    <property type="match status" value="1"/>
</dbReference>
<accession>A0A517MNM8</accession>
<protein>
    <submittedName>
        <fullName evidence="2">Alpha/beta hydrolase family protein</fullName>
    </submittedName>
</protein>
<keyword evidence="3" id="KW-1185">Reference proteome</keyword>
<dbReference type="SUPFAM" id="SSF53474">
    <property type="entry name" value="alpha/beta-Hydrolases"/>
    <property type="match status" value="1"/>
</dbReference>
<proteinExistence type="predicted"/>
<dbReference type="InterPro" id="IPR000073">
    <property type="entry name" value="AB_hydrolase_1"/>
</dbReference>
<organism evidence="2 3">
    <name type="scientific">Roseimaritima multifibrata</name>
    <dbReference type="NCBI Taxonomy" id="1930274"/>
    <lineage>
        <taxon>Bacteria</taxon>
        <taxon>Pseudomonadati</taxon>
        <taxon>Planctomycetota</taxon>
        <taxon>Planctomycetia</taxon>
        <taxon>Pirellulales</taxon>
        <taxon>Pirellulaceae</taxon>
        <taxon>Roseimaritima</taxon>
    </lineage>
</organism>
<dbReference type="AlphaFoldDB" id="A0A517MNM8"/>
<dbReference type="PANTHER" id="PTHR12277">
    <property type="entry name" value="ALPHA/BETA HYDROLASE DOMAIN-CONTAINING PROTEIN"/>
    <property type="match status" value="1"/>
</dbReference>
<gene>
    <name evidence="2" type="ORF">FF011L_51960</name>
</gene>
<keyword evidence="2" id="KW-0378">Hydrolase</keyword>
<dbReference type="KEGG" id="rml:FF011L_51960"/>